<dbReference type="Pfam" id="PF01755">
    <property type="entry name" value="Glyco_transf_25"/>
    <property type="match status" value="1"/>
</dbReference>
<proteinExistence type="predicted"/>
<dbReference type="InterPro" id="IPR002654">
    <property type="entry name" value="Glyco_trans_25"/>
</dbReference>
<name>A0A2S9VEW8_9ALTE</name>
<reference evidence="3" key="1">
    <citation type="journal article" date="2020" name="Int. J. Syst. Evol. Microbiol.">
        <title>Alteromonas alba sp. nov., a marine bacterium isolated from the seawater of the West Pacific Ocean.</title>
        <authorList>
            <person name="Sun C."/>
            <person name="Wu Y.-H."/>
            <person name="Xamxidin M."/>
            <person name="Cheng H."/>
            <person name="Xu X.-W."/>
        </authorList>
    </citation>
    <scope>NUCLEOTIDE SEQUENCE [LARGE SCALE GENOMIC DNA]</scope>
    <source>
        <strain evidence="3">190</strain>
    </source>
</reference>
<comment type="caution">
    <text evidence="2">The sequence shown here is derived from an EMBL/GenBank/DDBJ whole genome shotgun (WGS) entry which is preliminary data.</text>
</comment>
<protein>
    <recommendedName>
        <fullName evidence="1">Glycosyl transferase family 25 domain-containing protein</fullName>
    </recommendedName>
</protein>
<dbReference type="CDD" id="cd06532">
    <property type="entry name" value="Glyco_transf_25"/>
    <property type="match status" value="1"/>
</dbReference>
<keyword evidence="3" id="KW-1185">Reference proteome</keyword>
<dbReference type="Proteomes" id="UP000238949">
    <property type="component" value="Unassembled WGS sequence"/>
</dbReference>
<feature type="domain" description="Glycosyl transferase family 25" evidence="1">
    <location>
        <begin position="2"/>
        <end position="176"/>
    </location>
</feature>
<gene>
    <name evidence="2" type="ORF">C6Y40_03375</name>
</gene>
<dbReference type="OrthoDB" id="9816113at2"/>
<evidence type="ECO:0000259" key="1">
    <source>
        <dbReference type="Pfam" id="PF01755"/>
    </source>
</evidence>
<sequence>MHCFVINLPRSTERLKKIIKNLNEVNLNFTIVCAISPEDLSKLKYNYNSEKNLRYYHKPLTSGEICCILSHSKAINDFLQSDHEYAVILEDDAETTKLKVSQLSKIERSLNFFDLIKLSDGASKKKVISPVERVEDLEIGFPNKVPNSNMAYLINREGAKKVLKAYEEIYLPADVTLQRWWKYDLRIGFCSSPLFFQNGMDSEINISSNRKKVKRSRSKKIINRIGFELKNKYYSLIKR</sequence>
<evidence type="ECO:0000313" key="3">
    <source>
        <dbReference type="Proteomes" id="UP000238949"/>
    </source>
</evidence>
<accession>A0A2S9VEW8</accession>
<dbReference type="EMBL" id="PVNP01000024">
    <property type="protein sequence ID" value="PRO74999.1"/>
    <property type="molecule type" value="Genomic_DNA"/>
</dbReference>
<dbReference type="AlphaFoldDB" id="A0A2S9VEW8"/>
<dbReference type="RefSeq" id="WP_105933344.1">
    <property type="nucleotide sequence ID" value="NZ_PVNP01000024.1"/>
</dbReference>
<organism evidence="2 3">
    <name type="scientific">Alteromonas alba</name>
    <dbReference type="NCBI Taxonomy" id="2079529"/>
    <lineage>
        <taxon>Bacteria</taxon>
        <taxon>Pseudomonadati</taxon>
        <taxon>Pseudomonadota</taxon>
        <taxon>Gammaproteobacteria</taxon>
        <taxon>Alteromonadales</taxon>
        <taxon>Alteromonadaceae</taxon>
        <taxon>Alteromonas/Salinimonas group</taxon>
        <taxon>Alteromonas</taxon>
    </lineage>
</organism>
<evidence type="ECO:0000313" key="2">
    <source>
        <dbReference type="EMBL" id="PRO74999.1"/>
    </source>
</evidence>